<protein>
    <submittedName>
        <fullName evidence="1">Uncharacterized protein</fullName>
    </submittedName>
</protein>
<keyword evidence="2" id="KW-1185">Reference proteome</keyword>
<comment type="caution">
    <text evidence="1">The sequence shown here is derived from an EMBL/GenBank/DDBJ whole genome shotgun (WGS) entry which is preliminary data.</text>
</comment>
<proteinExistence type="predicted"/>
<gene>
    <name evidence="1" type="ORF">O6P43_027736</name>
</gene>
<dbReference type="AlphaFoldDB" id="A0AAD7PDN3"/>
<accession>A0AAD7PDN3</accession>
<dbReference type="Proteomes" id="UP001163823">
    <property type="component" value="Chromosome 11"/>
</dbReference>
<dbReference type="EMBL" id="JARAOO010000011">
    <property type="protein sequence ID" value="KAJ7951731.1"/>
    <property type="molecule type" value="Genomic_DNA"/>
</dbReference>
<sequence>MYFACSHRYIPIVNSESDTLGSIWLSIPNSIVYIAQYSKLKTQNRMVSMLSLGGAVAALHILNTRRSKPWRCAAYVVLTWTAAEVARDGFLLIYRATAAYDQGVEAKKNKMEGSSKPTKDLGGV</sequence>
<organism evidence="1 2">
    <name type="scientific">Quillaja saponaria</name>
    <name type="common">Soap bark tree</name>
    <dbReference type="NCBI Taxonomy" id="32244"/>
    <lineage>
        <taxon>Eukaryota</taxon>
        <taxon>Viridiplantae</taxon>
        <taxon>Streptophyta</taxon>
        <taxon>Embryophyta</taxon>
        <taxon>Tracheophyta</taxon>
        <taxon>Spermatophyta</taxon>
        <taxon>Magnoliopsida</taxon>
        <taxon>eudicotyledons</taxon>
        <taxon>Gunneridae</taxon>
        <taxon>Pentapetalae</taxon>
        <taxon>rosids</taxon>
        <taxon>fabids</taxon>
        <taxon>Fabales</taxon>
        <taxon>Quillajaceae</taxon>
        <taxon>Quillaja</taxon>
    </lineage>
</organism>
<evidence type="ECO:0000313" key="1">
    <source>
        <dbReference type="EMBL" id="KAJ7951731.1"/>
    </source>
</evidence>
<reference evidence="1" key="1">
    <citation type="journal article" date="2023" name="Science">
        <title>Elucidation of the pathway for biosynthesis of saponin adjuvants from the soapbark tree.</title>
        <authorList>
            <person name="Reed J."/>
            <person name="Orme A."/>
            <person name="El-Demerdash A."/>
            <person name="Owen C."/>
            <person name="Martin L.B.B."/>
            <person name="Misra R.C."/>
            <person name="Kikuchi S."/>
            <person name="Rejzek M."/>
            <person name="Martin A.C."/>
            <person name="Harkess A."/>
            <person name="Leebens-Mack J."/>
            <person name="Louveau T."/>
            <person name="Stephenson M.J."/>
            <person name="Osbourn A."/>
        </authorList>
    </citation>
    <scope>NUCLEOTIDE SEQUENCE</scope>
    <source>
        <strain evidence="1">S10</strain>
    </source>
</reference>
<dbReference type="KEGG" id="qsa:O6P43_027736"/>
<evidence type="ECO:0000313" key="2">
    <source>
        <dbReference type="Proteomes" id="UP001163823"/>
    </source>
</evidence>
<name>A0AAD7PDN3_QUISA</name>